<dbReference type="PROSITE" id="PS00521">
    <property type="entry name" value="P5CR"/>
    <property type="match status" value="1"/>
</dbReference>
<dbReference type="GO" id="GO:0004735">
    <property type="term" value="F:pyrroline-5-carboxylate reductase activity"/>
    <property type="evidence" value="ECO:0007669"/>
    <property type="project" value="UniProtKB-UniRule"/>
</dbReference>
<dbReference type="OrthoDB" id="9805754at2"/>
<gene>
    <name evidence="10" type="primary">proC</name>
    <name evidence="16" type="ORF">DFR30_0351</name>
</gene>
<keyword evidence="5 10" id="KW-0641">Proline biosynthesis</keyword>
<dbReference type="InterPro" id="IPR029036">
    <property type="entry name" value="P5CR_dimer"/>
</dbReference>
<protein>
    <recommendedName>
        <fullName evidence="10 11">Pyrroline-5-carboxylate reductase</fullName>
        <shortName evidence="10">P5C reductase</shortName>
        <shortName evidence="10">P5CR</shortName>
        <ecNumber evidence="10 11">1.5.1.2</ecNumber>
    </recommendedName>
    <alternativeName>
        <fullName evidence="10">PCA reductase</fullName>
    </alternativeName>
</protein>
<sequence length="276" mass="28848">MKKTPLAFIGAGNMARSLIGGLIADGWDPASISVSDPDPDQLAAVGRLFGTRSAKDNTSAVEQSELVVLAVKPQVMHDVACELAATVQARHPLVISIAAGICSNDLERWLGGNCALVRCMPNTPALVQSGATALFANSAASDDQKALAESILRAVGLTLWIEDESLLDAVTALSGSGPAYFFLVIEALQEAGQSLGLDDKTARLLAVQTAFGAAKMALESRDDAATLRQKVTSPGGTTEKALAVLEEGGLRTLFNDALKAARDRSRELAKQFGEKS</sequence>
<dbReference type="InterPro" id="IPR000304">
    <property type="entry name" value="Pyrroline-COOH_reductase"/>
</dbReference>
<dbReference type="InterPro" id="IPR008927">
    <property type="entry name" value="6-PGluconate_DH-like_C_sf"/>
</dbReference>
<dbReference type="HAMAP" id="MF_01925">
    <property type="entry name" value="P5C_reductase"/>
    <property type="match status" value="1"/>
</dbReference>
<keyword evidence="3 10" id="KW-0963">Cytoplasm</keyword>
<comment type="pathway">
    <text evidence="1 10 13">Amino-acid biosynthesis; L-proline biosynthesis; L-proline from L-glutamate 5-semialdehyde: step 1/1.</text>
</comment>
<evidence type="ECO:0000256" key="5">
    <source>
        <dbReference type="ARBA" id="ARBA00022650"/>
    </source>
</evidence>
<comment type="subcellular location">
    <subcellularLocation>
        <location evidence="10">Cytoplasm</location>
    </subcellularLocation>
</comment>
<feature type="domain" description="Pyrroline-5-carboxylate reductase dimerisation" evidence="15">
    <location>
        <begin position="164"/>
        <end position="268"/>
    </location>
</feature>
<keyword evidence="7 10" id="KW-0560">Oxidoreductase</keyword>
<dbReference type="RefSeq" id="WP_132971025.1">
    <property type="nucleotide sequence ID" value="NZ_SMFX01000001.1"/>
</dbReference>
<feature type="binding site" evidence="12">
    <location>
        <begin position="70"/>
        <end position="73"/>
    </location>
    <ligand>
        <name>NADP(+)</name>
        <dbReference type="ChEBI" id="CHEBI:58349"/>
    </ligand>
</feature>
<dbReference type="PANTHER" id="PTHR11645">
    <property type="entry name" value="PYRROLINE-5-CARBOXYLATE REDUCTASE"/>
    <property type="match status" value="1"/>
</dbReference>
<comment type="catalytic activity">
    <reaction evidence="9 10 13">
        <text>L-proline + NADP(+) = (S)-1-pyrroline-5-carboxylate + NADPH + 2 H(+)</text>
        <dbReference type="Rhea" id="RHEA:14109"/>
        <dbReference type="ChEBI" id="CHEBI:15378"/>
        <dbReference type="ChEBI" id="CHEBI:17388"/>
        <dbReference type="ChEBI" id="CHEBI:57783"/>
        <dbReference type="ChEBI" id="CHEBI:58349"/>
        <dbReference type="ChEBI" id="CHEBI:60039"/>
        <dbReference type="EC" id="1.5.1.2"/>
    </reaction>
</comment>
<dbReference type="UniPathway" id="UPA00098">
    <property type="reaction ID" value="UER00361"/>
</dbReference>
<keyword evidence="17" id="KW-1185">Reference proteome</keyword>
<dbReference type="InterPro" id="IPR036291">
    <property type="entry name" value="NAD(P)-bd_dom_sf"/>
</dbReference>
<accession>A0A4R1HAI6</accession>
<proteinExistence type="inferred from homology"/>
<comment type="catalytic activity">
    <reaction evidence="8 10">
        <text>L-proline + NAD(+) = (S)-1-pyrroline-5-carboxylate + NADH + 2 H(+)</text>
        <dbReference type="Rhea" id="RHEA:14105"/>
        <dbReference type="ChEBI" id="CHEBI:15378"/>
        <dbReference type="ChEBI" id="CHEBI:17388"/>
        <dbReference type="ChEBI" id="CHEBI:57540"/>
        <dbReference type="ChEBI" id="CHEBI:57945"/>
        <dbReference type="ChEBI" id="CHEBI:60039"/>
        <dbReference type="EC" id="1.5.1.2"/>
    </reaction>
</comment>
<dbReference type="GO" id="GO:0005737">
    <property type="term" value="C:cytoplasm"/>
    <property type="evidence" value="ECO:0007669"/>
    <property type="project" value="UniProtKB-SubCell"/>
</dbReference>
<comment type="function">
    <text evidence="10">Catalyzes the reduction of 1-pyrroline-5-carboxylate (PCA) to L-proline.</text>
</comment>
<dbReference type="Gene3D" id="1.10.3730.10">
    <property type="entry name" value="ProC C-terminal domain-like"/>
    <property type="match status" value="1"/>
</dbReference>
<dbReference type="Pfam" id="PF03807">
    <property type="entry name" value="F420_oxidored"/>
    <property type="match status" value="1"/>
</dbReference>
<evidence type="ECO:0000256" key="7">
    <source>
        <dbReference type="ARBA" id="ARBA00023002"/>
    </source>
</evidence>
<evidence type="ECO:0000256" key="8">
    <source>
        <dbReference type="ARBA" id="ARBA00050547"/>
    </source>
</evidence>
<dbReference type="Pfam" id="PF14748">
    <property type="entry name" value="P5CR_dimer"/>
    <property type="match status" value="1"/>
</dbReference>
<keyword evidence="6 10" id="KW-0521">NADP</keyword>
<evidence type="ECO:0000256" key="3">
    <source>
        <dbReference type="ARBA" id="ARBA00022490"/>
    </source>
</evidence>
<evidence type="ECO:0000256" key="6">
    <source>
        <dbReference type="ARBA" id="ARBA00022857"/>
    </source>
</evidence>
<keyword evidence="4 10" id="KW-0028">Amino-acid biosynthesis</keyword>
<dbReference type="NCBIfam" id="TIGR00112">
    <property type="entry name" value="proC"/>
    <property type="match status" value="1"/>
</dbReference>
<dbReference type="AlphaFoldDB" id="A0A4R1HAI6"/>
<dbReference type="EC" id="1.5.1.2" evidence="10 11"/>
<dbReference type="SUPFAM" id="SSF48179">
    <property type="entry name" value="6-phosphogluconate dehydrogenase C-terminal domain-like"/>
    <property type="match status" value="1"/>
</dbReference>
<dbReference type="InterPro" id="IPR028939">
    <property type="entry name" value="P5C_Rdtase_cat_N"/>
</dbReference>
<evidence type="ECO:0000256" key="13">
    <source>
        <dbReference type="RuleBase" id="RU003903"/>
    </source>
</evidence>
<name>A0A4R1HAI6_9GAMM</name>
<evidence type="ECO:0000259" key="14">
    <source>
        <dbReference type="Pfam" id="PF03807"/>
    </source>
</evidence>
<evidence type="ECO:0000256" key="11">
    <source>
        <dbReference type="NCBIfam" id="TIGR00112"/>
    </source>
</evidence>
<evidence type="ECO:0000313" key="16">
    <source>
        <dbReference type="EMBL" id="TCK17130.1"/>
    </source>
</evidence>
<dbReference type="FunFam" id="3.40.50.720:FF:000105">
    <property type="entry name" value="Pyrroline-5-carboxylate reductase"/>
    <property type="match status" value="1"/>
</dbReference>
<dbReference type="Gene3D" id="3.40.50.720">
    <property type="entry name" value="NAD(P)-binding Rossmann-like Domain"/>
    <property type="match status" value="1"/>
</dbReference>
<evidence type="ECO:0000256" key="1">
    <source>
        <dbReference type="ARBA" id="ARBA00005205"/>
    </source>
</evidence>
<feature type="binding site" evidence="12">
    <location>
        <position position="57"/>
    </location>
    <ligand>
        <name>NADPH</name>
        <dbReference type="ChEBI" id="CHEBI:57783"/>
    </ligand>
</feature>
<evidence type="ECO:0000259" key="15">
    <source>
        <dbReference type="Pfam" id="PF14748"/>
    </source>
</evidence>
<evidence type="ECO:0000313" key="17">
    <source>
        <dbReference type="Proteomes" id="UP000295707"/>
    </source>
</evidence>
<evidence type="ECO:0000256" key="4">
    <source>
        <dbReference type="ARBA" id="ARBA00022605"/>
    </source>
</evidence>
<comment type="caution">
    <text evidence="16">The sequence shown here is derived from an EMBL/GenBank/DDBJ whole genome shotgun (WGS) entry which is preliminary data.</text>
</comment>
<dbReference type="GO" id="GO:0055129">
    <property type="term" value="P:L-proline biosynthetic process"/>
    <property type="evidence" value="ECO:0007669"/>
    <property type="project" value="UniProtKB-UniRule"/>
</dbReference>
<evidence type="ECO:0000256" key="2">
    <source>
        <dbReference type="ARBA" id="ARBA00005525"/>
    </source>
</evidence>
<dbReference type="SUPFAM" id="SSF51735">
    <property type="entry name" value="NAD(P)-binding Rossmann-fold domains"/>
    <property type="match status" value="1"/>
</dbReference>
<evidence type="ECO:0000256" key="9">
    <source>
        <dbReference type="ARBA" id="ARBA00052690"/>
    </source>
</evidence>
<organism evidence="16 17">
    <name type="scientific">Thiogranum longum</name>
    <dbReference type="NCBI Taxonomy" id="1537524"/>
    <lineage>
        <taxon>Bacteria</taxon>
        <taxon>Pseudomonadati</taxon>
        <taxon>Pseudomonadota</taxon>
        <taxon>Gammaproteobacteria</taxon>
        <taxon>Chromatiales</taxon>
        <taxon>Ectothiorhodospiraceae</taxon>
        <taxon>Thiogranum</taxon>
    </lineage>
</organism>
<evidence type="ECO:0000256" key="12">
    <source>
        <dbReference type="PIRSR" id="PIRSR000193-1"/>
    </source>
</evidence>
<reference evidence="16 17" key="1">
    <citation type="submission" date="2019-03" db="EMBL/GenBank/DDBJ databases">
        <title>Genomic Encyclopedia of Type Strains, Phase IV (KMG-IV): sequencing the most valuable type-strain genomes for metagenomic binning, comparative biology and taxonomic classification.</title>
        <authorList>
            <person name="Goeker M."/>
        </authorList>
    </citation>
    <scope>NUCLEOTIDE SEQUENCE [LARGE SCALE GENOMIC DNA]</scope>
    <source>
        <strain evidence="16 17">DSM 19610</strain>
    </source>
</reference>
<dbReference type="PANTHER" id="PTHR11645:SF0">
    <property type="entry name" value="PYRROLINE-5-CARBOXYLATE REDUCTASE 3"/>
    <property type="match status" value="1"/>
</dbReference>
<dbReference type="Proteomes" id="UP000295707">
    <property type="component" value="Unassembled WGS sequence"/>
</dbReference>
<dbReference type="PIRSF" id="PIRSF000193">
    <property type="entry name" value="Pyrrol-5-carb_rd"/>
    <property type="match status" value="1"/>
</dbReference>
<feature type="domain" description="Pyrroline-5-carboxylate reductase catalytic N-terminal" evidence="14">
    <location>
        <begin position="6"/>
        <end position="100"/>
    </location>
</feature>
<dbReference type="FunFam" id="1.10.3730.10:FF:000001">
    <property type="entry name" value="Pyrroline-5-carboxylate reductase"/>
    <property type="match status" value="1"/>
</dbReference>
<dbReference type="InterPro" id="IPR053790">
    <property type="entry name" value="P5CR-like_CS"/>
</dbReference>
<evidence type="ECO:0000256" key="10">
    <source>
        <dbReference type="HAMAP-Rule" id="MF_01925"/>
    </source>
</evidence>
<dbReference type="EMBL" id="SMFX01000001">
    <property type="protein sequence ID" value="TCK17130.1"/>
    <property type="molecule type" value="Genomic_DNA"/>
</dbReference>
<comment type="similarity">
    <text evidence="2 10 13">Belongs to the pyrroline-5-carboxylate reductase family.</text>
</comment>
<feature type="binding site" evidence="12">
    <location>
        <begin position="9"/>
        <end position="14"/>
    </location>
    <ligand>
        <name>NADP(+)</name>
        <dbReference type="ChEBI" id="CHEBI:58349"/>
    </ligand>
</feature>